<name>A0A9Q3EKM8_9BASI</name>
<feature type="compositionally biased region" description="Polar residues" evidence="1">
    <location>
        <begin position="1"/>
        <end position="25"/>
    </location>
</feature>
<dbReference type="Proteomes" id="UP000765509">
    <property type="component" value="Unassembled WGS sequence"/>
</dbReference>
<organism evidence="2 3">
    <name type="scientific">Austropuccinia psidii MF-1</name>
    <dbReference type="NCBI Taxonomy" id="1389203"/>
    <lineage>
        <taxon>Eukaryota</taxon>
        <taxon>Fungi</taxon>
        <taxon>Dikarya</taxon>
        <taxon>Basidiomycota</taxon>
        <taxon>Pucciniomycotina</taxon>
        <taxon>Pucciniomycetes</taxon>
        <taxon>Pucciniales</taxon>
        <taxon>Sphaerophragmiaceae</taxon>
        <taxon>Austropuccinia</taxon>
    </lineage>
</organism>
<evidence type="ECO:0000256" key="1">
    <source>
        <dbReference type="SAM" id="MobiDB-lite"/>
    </source>
</evidence>
<sequence>MKNSRHNFGSTDHHANNCSMENNTVYAVEKVTEVEAPTEDSESDSMGEAIREQSDEEQDAKEEFLVEYQEETGL</sequence>
<dbReference type="AlphaFoldDB" id="A0A9Q3EKM8"/>
<comment type="caution">
    <text evidence="2">The sequence shown here is derived from an EMBL/GenBank/DDBJ whole genome shotgun (WGS) entry which is preliminary data.</text>
</comment>
<accession>A0A9Q3EKM8</accession>
<reference evidence="2" key="1">
    <citation type="submission" date="2021-03" db="EMBL/GenBank/DDBJ databases">
        <title>Draft genome sequence of rust myrtle Austropuccinia psidii MF-1, a brazilian biotype.</title>
        <authorList>
            <person name="Quecine M.C."/>
            <person name="Pachon D.M.R."/>
            <person name="Bonatelli M.L."/>
            <person name="Correr F.H."/>
            <person name="Franceschini L.M."/>
            <person name="Leite T.F."/>
            <person name="Margarido G.R.A."/>
            <person name="Almeida C.A."/>
            <person name="Ferrarezi J.A."/>
            <person name="Labate C.A."/>
        </authorList>
    </citation>
    <scope>NUCLEOTIDE SEQUENCE</scope>
    <source>
        <strain evidence="2">MF-1</strain>
    </source>
</reference>
<feature type="compositionally biased region" description="Acidic residues" evidence="1">
    <location>
        <begin position="36"/>
        <end position="45"/>
    </location>
</feature>
<gene>
    <name evidence="2" type="ORF">O181_060520</name>
</gene>
<protein>
    <submittedName>
        <fullName evidence="2">Uncharacterized protein</fullName>
    </submittedName>
</protein>
<evidence type="ECO:0000313" key="3">
    <source>
        <dbReference type="Proteomes" id="UP000765509"/>
    </source>
</evidence>
<proteinExistence type="predicted"/>
<keyword evidence="3" id="KW-1185">Reference proteome</keyword>
<evidence type="ECO:0000313" key="2">
    <source>
        <dbReference type="EMBL" id="MBW0520805.1"/>
    </source>
</evidence>
<feature type="region of interest" description="Disordered" evidence="1">
    <location>
        <begin position="1"/>
        <end position="61"/>
    </location>
</feature>
<dbReference type="EMBL" id="AVOT02028351">
    <property type="protein sequence ID" value="MBW0520805.1"/>
    <property type="molecule type" value="Genomic_DNA"/>
</dbReference>